<protein>
    <submittedName>
        <fullName evidence="1">Uncharacterized protein</fullName>
    </submittedName>
</protein>
<proteinExistence type="predicted"/>
<dbReference type="Proteomes" id="UP000461948">
    <property type="component" value="Unassembled WGS sequence"/>
</dbReference>
<evidence type="ECO:0000313" key="1">
    <source>
        <dbReference type="EMBL" id="MSE19482.1"/>
    </source>
</evidence>
<sequence>MKKALAKYANRESANVQLDIPVGGGGVVAPPYEDVKKDLKQVVDQIANYTDNFTRTPDDDNRVEEMYSSLRKYNHLMSMAKQDDK</sequence>
<dbReference type="AlphaFoldDB" id="A0A7X2MU77"/>
<comment type="caution">
    <text evidence="1">The sequence shown here is derived from an EMBL/GenBank/DDBJ whole genome shotgun (WGS) entry which is preliminary data.</text>
</comment>
<organism evidence="1 2">
    <name type="scientific">Enterobacter agglomerans</name>
    <name type="common">Erwinia herbicola</name>
    <name type="synonym">Pantoea agglomerans</name>
    <dbReference type="NCBI Taxonomy" id="549"/>
    <lineage>
        <taxon>Bacteria</taxon>
        <taxon>Pseudomonadati</taxon>
        <taxon>Pseudomonadota</taxon>
        <taxon>Gammaproteobacteria</taxon>
        <taxon>Enterobacterales</taxon>
        <taxon>Erwiniaceae</taxon>
        <taxon>Pantoea</taxon>
        <taxon>Pantoea agglomerans group</taxon>
    </lineage>
</organism>
<feature type="non-terminal residue" evidence="1">
    <location>
        <position position="85"/>
    </location>
</feature>
<name>A0A7X2MU77_ENTAG</name>
<dbReference type="EMBL" id="WKLC01002819">
    <property type="protein sequence ID" value="MSE19482.1"/>
    <property type="molecule type" value="Genomic_DNA"/>
</dbReference>
<gene>
    <name evidence="1" type="ORF">GKC49_31580</name>
</gene>
<accession>A0A7X2MU77</accession>
<evidence type="ECO:0000313" key="2">
    <source>
        <dbReference type="Proteomes" id="UP000461948"/>
    </source>
</evidence>
<reference evidence="1 2" key="1">
    <citation type="submission" date="2019-11" db="EMBL/GenBank/DDBJ databases">
        <title>Draft Genome Sequence of Plant Growth-Promoting Rhizosphere-Associated Bacteria.</title>
        <authorList>
            <person name="Vasilyev I.Y."/>
            <person name="Radchenko V."/>
            <person name="Ilnitskaya E.V."/>
        </authorList>
    </citation>
    <scope>NUCLEOTIDE SEQUENCE [LARGE SCALE GENOMIC DNA]</scope>
    <source>
        <strain evidence="1 2">VRA_MhP_f</strain>
    </source>
</reference>